<dbReference type="EMBL" id="JAGSPN010000001">
    <property type="protein sequence ID" value="MBR7780705.1"/>
    <property type="molecule type" value="Genomic_DNA"/>
</dbReference>
<comment type="caution">
    <text evidence="1">The sequence shown here is derived from an EMBL/GenBank/DDBJ whole genome shotgun (WGS) entry which is preliminary data.</text>
</comment>
<reference evidence="1" key="1">
    <citation type="submission" date="2021-04" db="EMBL/GenBank/DDBJ databases">
        <title>novel species isolated from subtropical streams in China.</title>
        <authorList>
            <person name="Lu H."/>
        </authorList>
    </citation>
    <scope>NUCLEOTIDE SEQUENCE</scope>
    <source>
        <strain evidence="1">LFS511W</strain>
    </source>
</reference>
<proteinExistence type="predicted"/>
<dbReference type="RefSeq" id="WP_212686093.1">
    <property type="nucleotide sequence ID" value="NZ_JAGSPN010000001.1"/>
</dbReference>
<accession>A0A941DIN3</accession>
<gene>
    <name evidence="1" type="ORF">KDM89_01005</name>
</gene>
<organism evidence="1 2">
    <name type="scientific">Undibacterium luofuense</name>
    <dbReference type="NCBI Taxonomy" id="2828733"/>
    <lineage>
        <taxon>Bacteria</taxon>
        <taxon>Pseudomonadati</taxon>
        <taxon>Pseudomonadota</taxon>
        <taxon>Betaproteobacteria</taxon>
        <taxon>Burkholderiales</taxon>
        <taxon>Oxalobacteraceae</taxon>
        <taxon>Undibacterium</taxon>
    </lineage>
</organism>
<name>A0A941DIN3_9BURK</name>
<dbReference type="AlphaFoldDB" id="A0A941DIN3"/>
<evidence type="ECO:0000313" key="1">
    <source>
        <dbReference type="EMBL" id="MBR7780705.1"/>
    </source>
</evidence>
<sequence length="182" mass="21595">MTMITFDHESVRCLECDEHHVFPPELLLYTSAETGKKPSYRDWNWATVLTNRIWCFQCEGPSYTERIPSQREFDLAFKFRSDPDLPRPDNLEDELLDIDDEQFHFLRKYLKVRHQKNSCICCGSESVRFLQTAMNRVVNFKHPLCGGILQFDRFFFLNGSGKKTIRWFSIQGEFVGQQNDYF</sequence>
<dbReference type="Proteomes" id="UP000680067">
    <property type="component" value="Unassembled WGS sequence"/>
</dbReference>
<protein>
    <submittedName>
        <fullName evidence="1">Uncharacterized protein</fullName>
    </submittedName>
</protein>
<evidence type="ECO:0000313" key="2">
    <source>
        <dbReference type="Proteomes" id="UP000680067"/>
    </source>
</evidence>
<keyword evidence="2" id="KW-1185">Reference proteome</keyword>